<organism evidence="2 3">
    <name type="scientific">Allacma fusca</name>
    <dbReference type="NCBI Taxonomy" id="39272"/>
    <lineage>
        <taxon>Eukaryota</taxon>
        <taxon>Metazoa</taxon>
        <taxon>Ecdysozoa</taxon>
        <taxon>Arthropoda</taxon>
        <taxon>Hexapoda</taxon>
        <taxon>Collembola</taxon>
        <taxon>Symphypleona</taxon>
        <taxon>Sminthuridae</taxon>
        <taxon>Allacma</taxon>
    </lineage>
</organism>
<name>A0A8J2KC66_9HEXA</name>
<evidence type="ECO:0000256" key="1">
    <source>
        <dbReference type="SAM" id="MobiDB-lite"/>
    </source>
</evidence>
<feature type="compositionally biased region" description="Acidic residues" evidence="1">
    <location>
        <begin position="104"/>
        <end position="114"/>
    </location>
</feature>
<feature type="compositionally biased region" description="Acidic residues" evidence="1">
    <location>
        <begin position="85"/>
        <end position="94"/>
    </location>
</feature>
<feature type="compositionally biased region" description="Polar residues" evidence="1">
    <location>
        <begin position="231"/>
        <end position="241"/>
    </location>
</feature>
<protein>
    <submittedName>
        <fullName evidence="2">Uncharacterized protein</fullName>
    </submittedName>
</protein>
<evidence type="ECO:0000313" key="3">
    <source>
        <dbReference type="Proteomes" id="UP000708208"/>
    </source>
</evidence>
<dbReference type="EMBL" id="CAJVCH010251824">
    <property type="protein sequence ID" value="CAG7733597.1"/>
    <property type="molecule type" value="Genomic_DNA"/>
</dbReference>
<dbReference type="OrthoDB" id="7133507at2759"/>
<reference evidence="2" key="1">
    <citation type="submission" date="2021-06" db="EMBL/GenBank/DDBJ databases">
        <authorList>
            <person name="Hodson N. C."/>
            <person name="Mongue J. A."/>
            <person name="Jaron S. K."/>
        </authorList>
    </citation>
    <scope>NUCLEOTIDE SEQUENCE</scope>
</reference>
<keyword evidence="3" id="KW-1185">Reference proteome</keyword>
<accession>A0A8J2KC66</accession>
<feature type="region of interest" description="Disordered" evidence="1">
    <location>
        <begin position="330"/>
        <end position="349"/>
    </location>
</feature>
<feature type="region of interest" description="Disordered" evidence="1">
    <location>
        <begin position="136"/>
        <end position="260"/>
    </location>
</feature>
<feature type="region of interest" description="Disordered" evidence="1">
    <location>
        <begin position="354"/>
        <end position="378"/>
    </location>
</feature>
<dbReference type="Proteomes" id="UP000708208">
    <property type="component" value="Unassembled WGS sequence"/>
</dbReference>
<gene>
    <name evidence="2" type="ORF">AFUS01_LOCUS22029</name>
</gene>
<feature type="compositionally biased region" description="Polar residues" evidence="1">
    <location>
        <begin position="338"/>
        <end position="347"/>
    </location>
</feature>
<evidence type="ECO:0000313" key="2">
    <source>
        <dbReference type="EMBL" id="CAG7733597.1"/>
    </source>
</evidence>
<proteinExistence type="predicted"/>
<sequence>MQPLDVGLFSPLKGKYDQYLSRWLSDPARRGRVPMLSDIPGIFKLACNDTFKRETAINAFSKAGIWRHDEVLEKWGPNKHIFDGDFSDDDESEENIQSHPNSDSDPDDPPDSPADDQQATNLYPPAVMPEQTSIFQNDPLVAPPDQHIGHPGQSYENQTGQPHKPPDPPHGYQISPPRGPPDQPRGYQASPPRGPPDQPRGYQASPLRGPPDQPRGFQTSTPRGLPDQPCGFQTSPSSGTLEQPRRFSERVPPTPVGIRKQLYTQPQFESYNIIDVSPNSKGKYFVLSTGEEIDEQGIVGLIIPRGGSKKTFTVGPREVGFQFPELDRESLTRKARQRQQAELLTSDENLKKLAEKSARKKAKSSEGSSDERIQTRSAVEAARITLRSGQKID</sequence>
<comment type="caution">
    <text evidence="2">The sequence shown here is derived from an EMBL/GenBank/DDBJ whole genome shotgun (WGS) entry which is preliminary data.</text>
</comment>
<feature type="region of interest" description="Disordered" evidence="1">
    <location>
        <begin position="77"/>
        <end position="121"/>
    </location>
</feature>
<dbReference type="AlphaFoldDB" id="A0A8J2KC66"/>